<keyword evidence="3 4" id="KW-0067">ATP-binding</keyword>
<accession>A0A0A1DHG1</accession>
<dbReference type="PANTHER" id="PTHR42794:SF2">
    <property type="entry name" value="ABC TRANSPORTER ATP-BINDING PROTEIN"/>
    <property type="match status" value="1"/>
</dbReference>
<dbReference type="InterPro" id="IPR003439">
    <property type="entry name" value="ABC_transporter-like_ATP-bd"/>
</dbReference>
<dbReference type="KEGG" id="psim:KR76_08630"/>
<dbReference type="PROSITE" id="PS50893">
    <property type="entry name" value="ABC_TRANSPORTER_2"/>
    <property type="match status" value="1"/>
</dbReference>
<dbReference type="AlphaFoldDB" id="A0A0A1DHG1"/>
<dbReference type="PROSITE" id="PS00211">
    <property type="entry name" value="ABC_TRANSPORTER_1"/>
    <property type="match status" value="1"/>
</dbReference>
<evidence type="ECO:0000256" key="2">
    <source>
        <dbReference type="ARBA" id="ARBA00022741"/>
    </source>
</evidence>
<dbReference type="InterPro" id="IPR027417">
    <property type="entry name" value="P-loop_NTPase"/>
</dbReference>
<keyword evidence="5" id="KW-1185">Reference proteome</keyword>
<evidence type="ECO:0000313" key="5">
    <source>
        <dbReference type="Proteomes" id="UP000030300"/>
    </source>
</evidence>
<organism evidence="4 5">
    <name type="scientific">Nocardioides simplex</name>
    <name type="common">Arthrobacter simplex</name>
    <dbReference type="NCBI Taxonomy" id="2045"/>
    <lineage>
        <taxon>Bacteria</taxon>
        <taxon>Bacillati</taxon>
        <taxon>Actinomycetota</taxon>
        <taxon>Actinomycetes</taxon>
        <taxon>Propionibacteriales</taxon>
        <taxon>Nocardioidaceae</taxon>
        <taxon>Pimelobacter</taxon>
    </lineage>
</organism>
<keyword evidence="1" id="KW-0813">Transport</keyword>
<gene>
    <name evidence="4" type="ORF">KR76_08630</name>
</gene>
<dbReference type="EMBL" id="CP009896">
    <property type="protein sequence ID" value="AIY16816.1"/>
    <property type="molecule type" value="Genomic_DNA"/>
</dbReference>
<dbReference type="CDD" id="cd03214">
    <property type="entry name" value="ABC_Iron-Siderophores_B12_Hemin"/>
    <property type="match status" value="1"/>
</dbReference>
<evidence type="ECO:0000256" key="1">
    <source>
        <dbReference type="ARBA" id="ARBA00022448"/>
    </source>
</evidence>
<dbReference type="Pfam" id="PF00005">
    <property type="entry name" value="ABC_tran"/>
    <property type="match status" value="1"/>
</dbReference>
<keyword evidence="2" id="KW-0547">Nucleotide-binding</keyword>
<dbReference type="GeneID" id="96608975"/>
<reference evidence="4 5" key="1">
    <citation type="journal article" date="2015" name="Genome Announc.">
        <title>Complete Genome Sequence of Steroid-Transforming Nocardioides simplex VKM Ac-2033D.</title>
        <authorList>
            <person name="Shtratnikova V.Y."/>
            <person name="Schelkunov M.I."/>
            <person name="Pekov Y.A."/>
            <person name="Fokina V.V."/>
            <person name="Logacheva M.D."/>
            <person name="Sokolov S.L."/>
            <person name="Bragin E.Y."/>
            <person name="Ashapkin V.V."/>
            <person name="Donova M.V."/>
        </authorList>
    </citation>
    <scope>NUCLEOTIDE SEQUENCE [LARGE SCALE GENOMIC DNA]</scope>
    <source>
        <strain evidence="4 5">VKM Ac-2033D</strain>
    </source>
</reference>
<dbReference type="Proteomes" id="UP000030300">
    <property type="component" value="Chromosome"/>
</dbReference>
<dbReference type="OrthoDB" id="5296765at2"/>
<dbReference type="HOGENOM" id="CLU_000604_1_11_11"/>
<dbReference type="GO" id="GO:0016887">
    <property type="term" value="F:ATP hydrolysis activity"/>
    <property type="evidence" value="ECO:0007669"/>
    <property type="project" value="InterPro"/>
</dbReference>
<dbReference type="SUPFAM" id="SSF52540">
    <property type="entry name" value="P-loop containing nucleoside triphosphate hydrolases"/>
    <property type="match status" value="1"/>
</dbReference>
<dbReference type="InterPro" id="IPR003593">
    <property type="entry name" value="AAA+_ATPase"/>
</dbReference>
<proteinExistence type="predicted"/>
<name>A0A0A1DHG1_NOCSI</name>
<dbReference type="FunFam" id="3.40.50.300:FF:000134">
    <property type="entry name" value="Iron-enterobactin ABC transporter ATP-binding protein"/>
    <property type="match status" value="1"/>
</dbReference>
<dbReference type="SMART" id="SM00382">
    <property type="entry name" value="AAA"/>
    <property type="match status" value="1"/>
</dbReference>
<dbReference type="STRING" id="2045.KR76_08630"/>
<evidence type="ECO:0000256" key="3">
    <source>
        <dbReference type="ARBA" id="ARBA00022840"/>
    </source>
</evidence>
<sequence length="260" mass="27765">MIVAEGLQFGYGAAPVLRGVALTARPGRVLGLLGPNGSGKTTALRMLYGSLRPAAGRVTLDGRPLATLTPREVSQQVAVVVQESDAESMLTVHEMVALGRLPRLKTFQRAGADDHRAVAEALAAVGAGHLARRRFAELSGGERQRVLVARALAQEAEFLLLDEPTNHLDIRYQHEVLHLVRTVATSAVVVLHDLNLAARYCDDLVLLDAGRVVRTGSPDEVLDPGLIAEVYGIGATRADAGGHPQLLFHPLHHAPERLPA</sequence>
<dbReference type="RefSeq" id="WP_038677776.1">
    <property type="nucleotide sequence ID" value="NZ_BJMC01000008.1"/>
</dbReference>
<dbReference type="Gene3D" id="3.40.50.300">
    <property type="entry name" value="P-loop containing nucleotide triphosphate hydrolases"/>
    <property type="match status" value="1"/>
</dbReference>
<dbReference type="PANTHER" id="PTHR42794">
    <property type="entry name" value="HEMIN IMPORT ATP-BINDING PROTEIN HMUV"/>
    <property type="match status" value="1"/>
</dbReference>
<evidence type="ECO:0000313" key="4">
    <source>
        <dbReference type="EMBL" id="AIY16816.1"/>
    </source>
</evidence>
<dbReference type="eggNOG" id="COG1120">
    <property type="taxonomic scope" value="Bacteria"/>
</dbReference>
<protein>
    <submittedName>
        <fullName evidence="4">ABC transporter (Iron.B12.siderophore.hemin), ATP-binding component</fullName>
    </submittedName>
</protein>
<dbReference type="GO" id="GO:0005524">
    <property type="term" value="F:ATP binding"/>
    <property type="evidence" value="ECO:0007669"/>
    <property type="project" value="UniProtKB-KW"/>
</dbReference>
<dbReference type="InterPro" id="IPR017871">
    <property type="entry name" value="ABC_transporter-like_CS"/>
</dbReference>